<feature type="transmembrane region" description="Helical" evidence="1">
    <location>
        <begin position="105"/>
        <end position="123"/>
    </location>
</feature>
<reference evidence="2" key="1">
    <citation type="submission" date="2016-01" db="EMBL/GenBank/DDBJ databases">
        <authorList>
            <person name="Mcilroy J.S."/>
            <person name="Karst M S."/>
            <person name="Albertsen M."/>
        </authorList>
    </citation>
    <scope>NUCLEOTIDE SEQUENCE</scope>
    <source>
        <strain evidence="2">Cfx-K</strain>
    </source>
</reference>
<name>A0A160T268_9CHLR</name>
<evidence type="ECO:0000313" key="2">
    <source>
        <dbReference type="EMBL" id="CUS03309.2"/>
    </source>
</evidence>
<keyword evidence="3" id="KW-1185">Reference proteome</keyword>
<keyword evidence="1" id="KW-1133">Transmembrane helix</keyword>
<evidence type="ECO:0000256" key="1">
    <source>
        <dbReference type="SAM" id="Phobius"/>
    </source>
</evidence>
<dbReference type="KEGG" id="pbf:CFX0092_A1431"/>
<feature type="transmembrane region" description="Helical" evidence="1">
    <location>
        <begin position="77"/>
        <end position="93"/>
    </location>
</feature>
<feature type="transmembrane region" description="Helical" evidence="1">
    <location>
        <begin position="332"/>
        <end position="351"/>
    </location>
</feature>
<feature type="transmembrane region" description="Helical" evidence="1">
    <location>
        <begin position="426"/>
        <end position="444"/>
    </location>
</feature>
<feature type="transmembrane region" description="Helical" evidence="1">
    <location>
        <begin position="46"/>
        <end position="70"/>
    </location>
</feature>
<dbReference type="InterPro" id="IPR021280">
    <property type="entry name" value="TMEM260-like"/>
</dbReference>
<feature type="transmembrane region" description="Helical" evidence="1">
    <location>
        <begin position="21"/>
        <end position="40"/>
    </location>
</feature>
<feature type="transmembrane region" description="Helical" evidence="1">
    <location>
        <begin position="516"/>
        <end position="535"/>
    </location>
</feature>
<proteinExistence type="predicted"/>
<feature type="transmembrane region" description="Helical" evidence="1">
    <location>
        <begin position="194"/>
        <end position="218"/>
    </location>
</feature>
<feature type="transmembrane region" description="Helical" evidence="1">
    <location>
        <begin position="401"/>
        <end position="419"/>
    </location>
</feature>
<dbReference type="PANTHER" id="PTHR16214">
    <property type="entry name" value="TRANSMEMBRANE PROTEIN 260"/>
    <property type="match status" value="1"/>
</dbReference>
<feature type="transmembrane region" description="Helical" evidence="1">
    <location>
        <begin position="225"/>
        <end position="243"/>
    </location>
</feature>
<sequence length="1038" mass="110609">MAADHPPLQQTQRPLQTWAGAALLAACGIVAGLAVSRLLFEGLFPAAGWLGRPAGALALGLVGAIVAWFAGRRLNNLTLTALLPLLLNLVWLLDPAVELARGRFLFAAGWWLVAVLVVHGRLGESDRRWRRVGPLFVAVALLPVYLATMASAVGAADTFEFQVVAPQLGIAHPTGYPLYLLLGKLFSLLPLGTVAWRLNLASAVYAVVAAALVFRIGLDLLRRPLPALVGAIALGLAPIYWSQAIVAEVYALHALIVALALWLMVRLTTDGRRQAADRRKAVVGLTFLIGLGLTNHLTTVFLIPPAALAVALRLLHDEGEGRRLTIRPLMRFWPAALAFLVPLLLYLYLPLRWQAVNGEPMGAARFIEWVIGGRFQGALQWAAWLRDPARWAIIGRLLFDAWGWVYLALAAIGLVWLVARQWRAAVVLLAAAVGFTFYALNYYVPDLAVFLIPTHVVIAIWLAAGVAAVSGRRRETTDYTDFTDGRERSADFADYADSRERSYLRNLRNLRIDPRFVFLLAILPALLAAGGRWSAVDQSGSDGGEPWARGVLAQPLARGAAVLADSQKIAPLYYLQQIEGLRPDLEIMVLPDEAAYRAELDARLAAGQAVYLARYLPGLAGVYHLRSAGPLVEVSREPLTALPAEATTADLVAGPLRLLGYAVEPVAAVDSSAAGVTLYWTLERPLAAGEATPVVYLRWAGGQPVVAGRHPAGDSYPVNAWRPGEIVPDFHLLPLPFTDCDAADCPATVEVAVAPRFTPAAELAWQPVAAVPVGTRPGPVGGARRALFDGFALDGIDFPASARPGAALPLRYSSYSDGGELAFLVAPVHALDSLVIPAGGAPAGRVASGASAAFTAEVEPATETGPHALIAYAKDDLAAVCGWLRRPTTGCVVAEIAISGAPLPEGATNFNDRIALLGVELAPGNLTPGGQLPVTLTWQGLAELSEDYTVFVQVLDAADRIVGQVDSWPVQGTRPTSTWPPGEVITDPHVVQLSADMLPGSYRVIVGLYLLATGERLPVVDEAGAAVEDKVVVGVMVD</sequence>
<evidence type="ECO:0008006" key="4">
    <source>
        <dbReference type="Google" id="ProtNLM"/>
    </source>
</evidence>
<dbReference type="AlphaFoldDB" id="A0A160T268"/>
<organism evidence="2 3">
    <name type="scientific">Candidatus Promineifilum breve</name>
    <dbReference type="NCBI Taxonomy" id="1806508"/>
    <lineage>
        <taxon>Bacteria</taxon>
        <taxon>Bacillati</taxon>
        <taxon>Chloroflexota</taxon>
        <taxon>Ardenticatenia</taxon>
        <taxon>Candidatus Promineifilales</taxon>
        <taxon>Candidatus Promineifilaceae</taxon>
        <taxon>Candidatus Promineifilum</taxon>
    </lineage>
</organism>
<dbReference type="OrthoDB" id="138520at2"/>
<feature type="transmembrane region" description="Helical" evidence="1">
    <location>
        <begin position="363"/>
        <end position="381"/>
    </location>
</feature>
<accession>A0A160T268</accession>
<feature type="transmembrane region" description="Helical" evidence="1">
    <location>
        <begin position="281"/>
        <end position="312"/>
    </location>
</feature>
<evidence type="ECO:0000313" key="3">
    <source>
        <dbReference type="Proteomes" id="UP000215027"/>
    </source>
</evidence>
<gene>
    <name evidence="2" type="ORF">CFX0092_A1431</name>
</gene>
<keyword evidence="1" id="KW-0472">Membrane</keyword>
<dbReference type="PANTHER" id="PTHR16214:SF3">
    <property type="entry name" value="TRANSMEMBRANE PROTEIN 260"/>
    <property type="match status" value="1"/>
</dbReference>
<protein>
    <recommendedName>
        <fullName evidence="4">DUF2723 domain-containing protein</fullName>
    </recommendedName>
</protein>
<feature type="transmembrane region" description="Helical" evidence="1">
    <location>
        <begin position="249"/>
        <end position="269"/>
    </location>
</feature>
<feature type="transmembrane region" description="Helical" evidence="1">
    <location>
        <begin position="450"/>
        <end position="469"/>
    </location>
</feature>
<dbReference type="Proteomes" id="UP000215027">
    <property type="component" value="Chromosome I"/>
</dbReference>
<dbReference type="EMBL" id="LN890655">
    <property type="protein sequence ID" value="CUS03309.2"/>
    <property type="molecule type" value="Genomic_DNA"/>
</dbReference>
<dbReference type="RefSeq" id="WP_095042821.1">
    <property type="nucleotide sequence ID" value="NZ_LN890655.1"/>
</dbReference>
<dbReference type="Pfam" id="PF11028">
    <property type="entry name" value="TMEM260-like"/>
    <property type="match status" value="1"/>
</dbReference>
<dbReference type="InterPro" id="IPR052724">
    <property type="entry name" value="GT117_domain-containing"/>
</dbReference>
<keyword evidence="1" id="KW-0812">Transmembrane</keyword>
<feature type="transmembrane region" description="Helical" evidence="1">
    <location>
        <begin position="135"/>
        <end position="156"/>
    </location>
</feature>